<organism evidence="1 2">
    <name type="scientific">Polaromonas vacuolata</name>
    <dbReference type="NCBI Taxonomy" id="37448"/>
    <lineage>
        <taxon>Bacteria</taxon>
        <taxon>Pseudomonadati</taxon>
        <taxon>Pseudomonadota</taxon>
        <taxon>Betaproteobacteria</taxon>
        <taxon>Burkholderiales</taxon>
        <taxon>Comamonadaceae</taxon>
        <taxon>Polaromonas</taxon>
    </lineage>
</organism>
<dbReference type="AlphaFoldDB" id="A0A6H2HEE6"/>
<proteinExistence type="predicted"/>
<dbReference type="KEGG" id="pvac:HC248_03286"/>
<sequence>MRKHKCEQFRQEVVEYVLIHPDQSVTNTAKLIGAALMADQQRLRSLERKYALLR</sequence>
<evidence type="ECO:0000313" key="2">
    <source>
        <dbReference type="Proteomes" id="UP000502041"/>
    </source>
</evidence>
<reference evidence="1 2" key="1">
    <citation type="submission" date="2020-04" db="EMBL/GenBank/DDBJ databases">
        <title>Complete genome of a Psychrophilic, Marine, Gas Vacuolate Bacterium Polaromonas vacuolata KCTC 22033T.</title>
        <authorList>
            <person name="Hwang K."/>
            <person name="Kim K.M."/>
        </authorList>
    </citation>
    <scope>NUCLEOTIDE SEQUENCE [LARGE SCALE GENOMIC DNA]</scope>
    <source>
        <strain evidence="1 2">KCTC 22033</strain>
    </source>
</reference>
<gene>
    <name evidence="1" type="ORF">HC248_03286</name>
</gene>
<name>A0A6H2HEE6_9BURK</name>
<evidence type="ECO:0000313" key="1">
    <source>
        <dbReference type="EMBL" id="QJC57954.1"/>
    </source>
</evidence>
<dbReference type="Proteomes" id="UP000502041">
    <property type="component" value="Chromosome"/>
</dbReference>
<keyword evidence="2" id="KW-1185">Reference proteome</keyword>
<dbReference type="EMBL" id="CP051461">
    <property type="protein sequence ID" value="QJC57954.1"/>
    <property type="molecule type" value="Genomic_DNA"/>
</dbReference>
<accession>A0A6H2HEE6</accession>
<protein>
    <submittedName>
        <fullName evidence="1">Uncharacterized protein</fullName>
    </submittedName>
</protein>